<dbReference type="RefSeq" id="XP_060360030.1">
    <property type="nucleotide sequence ID" value="XM_060509257.1"/>
</dbReference>
<sequence>MAPSVDFLCWIFPVHTSRSRPVKSVVIPKKAIRISFTICLGLLKEWRSHQKSRQRYQKTITK</sequence>
<evidence type="ECO:0000313" key="1">
    <source>
        <dbReference type="EMBL" id="KAK1714568.1"/>
    </source>
</evidence>
<evidence type="ECO:0000313" key="2">
    <source>
        <dbReference type="Proteomes" id="UP001244207"/>
    </source>
</evidence>
<name>A0AAD8UDX2_GLOAC</name>
<organism evidence="1 2">
    <name type="scientific">Glomerella acutata</name>
    <name type="common">Colletotrichum acutatum</name>
    <dbReference type="NCBI Taxonomy" id="27357"/>
    <lineage>
        <taxon>Eukaryota</taxon>
        <taxon>Fungi</taxon>
        <taxon>Dikarya</taxon>
        <taxon>Ascomycota</taxon>
        <taxon>Pezizomycotina</taxon>
        <taxon>Sordariomycetes</taxon>
        <taxon>Hypocreomycetidae</taxon>
        <taxon>Glomerellales</taxon>
        <taxon>Glomerellaceae</taxon>
        <taxon>Colletotrichum</taxon>
        <taxon>Colletotrichum acutatum species complex</taxon>
    </lineage>
</organism>
<gene>
    <name evidence="1" type="ORF">BDZ83DRAFT_636497</name>
</gene>
<proteinExistence type="predicted"/>
<protein>
    <submittedName>
        <fullName evidence="1">Uncharacterized protein</fullName>
    </submittedName>
</protein>
<accession>A0AAD8UDX2</accession>
<dbReference type="AlphaFoldDB" id="A0AAD8UDX2"/>
<keyword evidence="2" id="KW-1185">Reference proteome</keyword>
<dbReference type="Proteomes" id="UP001244207">
    <property type="component" value="Unassembled WGS sequence"/>
</dbReference>
<dbReference type="GeneID" id="85393156"/>
<dbReference type="EMBL" id="JAHMHS010000129">
    <property type="protein sequence ID" value="KAK1714568.1"/>
    <property type="molecule type" value="Genomic_DNA"/>
</dbReference>
<reference evidence="1" key="1">
    <citation type="submission" date="2021-12" db="EMBL/GenBank/DDBJ databases">
        <title>Comparative genomics, transcriptomics and evolutionary studies reveal genomic signatures of adaptation to plant cell wall in hemibiotrophic fungi.</title>
        <authorList>
            <consortium name="DOE Joint Genome Institute"/>
            <person name="Baroncelli R."/>
            <person name="Diaz J.F."/>
            <person name="Benocci T."/>
            <person name="Peng M."/>
            <person name="Battaglia E."/>
            <person name="Haridas S."/>
            <person name="Andreopoulos W."/>
            <person name="Labutti K."/>
            <person name="Pangilinan J."/>
            <person name="Floch G.L."/>
            <person name="Makela M.R."/>
            <person name="Henrissat B."/>
            <person name="Grigoriev I.V."/>
            <person name="Crouch J.A."/>
            <person name="De Vries R.P."/>
            <person name="Sukno S.A."/>
            <person name="Thon M.R."/>
        </authorList>
    </citation>
    <scope>NUCLEOTIDE SEQUENCE</scope>
    <source>
        <strain evidence="1">CBS 112980</strain>
    </source>
</reference>
<comment type="caution">
    <text evidence="1">The sequence shown here is derived from an EMBL/GenBank/DDBJ whole genome shotgun (WGS) entry which is preliminary data.</text>
</comment>